<evidence type="ECO:0000313" key="9">
    <source>
        <dbReference type="EMBL" id="MDI2591707.1"/>
    </source>
</evidence>
<evidence type="ECO:0000256" key="7">
    <source>
        <dbReference type="ARBA" id="ARBA00023136"/>
    </source>
</evidence>
<comment type="subcellular location">
    <subcellularLocation>
        <location evidence="1">Endomembrane system</location>
        <topology evidence="1">Multi-pass membrane protein</topology>
    </subcellularLocation>
</comment>
<organism evidence="9 10">
    <name type="scientific">Pseudomonas fungipugnans</name>
    <dbReference type="NCBI Taxonomy" id="3024217"/>
    <lineage>
        <taxon>Bacteria</taxon>
        <taxon>Pseudomonadati</taxon>
        <taxon>Pseudomonadota</taxon>
        <taxon>Gammaproteobacteria</taxon>
        <taxon>Pseudomonadales</taxon>
        <taxon>Pseudomonadaceae</taxon>
        <taxon>Pseudomonas</taxon>
    </lineage>
</organism>
<feature type="transmembrane region" description="Helical" evidence="8">
    <location>
        <begin position="53"/>
        <end position="73"/>
    </location>
</feature>
<reference evidence="9 10" key="1">
    <citation type="submission" date="2023-02" db="EMBL/GenBank/DDBJ databases">
        <title>Pseudomonas chrutzelriedensis sp. nov., a potently antifungal strain isolated from moss.</title>
        <authorList>
            <person name="Schnyder A."/>
            <person name="Kalawong R."/>
            <person name="Eberl L."/>
            <person name="Agnoli K."/>
        </authorList>
    </citation>
    <scope>NUCLEOTIDE SEQUENCE [LARGE SCALE GENOMIC DNA]</scope>
    <source>
        <strain evidence="9 10">681</strain>
    </source>
</reference>
<evidence type="ECO:0000256" key="8">
    <source>
        <dbReference type="SAM" id="Phobius"/>
    </source>
</evidence>
<keyword evidence="7 8" id="KW-0472">Membrane</keyword>
<evidence type="ECO:0000256" key="6">
    <source>
        <dbReference type="ARBA" id="ARBA00022989"/>
    </source>
</evidence>
<evidence type="ECO:0000256" key="2">
    <source>
        <dbReference type="ARBA" id="ARBA00022448"/>
    </source>
</evidence>
<keyword evidence="2" id="KW-0813">Transport</keyword>
<keyword evidence="10" id="KW-1185">Reference proteome</keyword>
<keyword evidence="3" id="KW-1003">Cell membrane</keyword>
<feature type="transmembrane region" description="Helical" evidence="8">
    <location>
        <begin position="21"/>
        <end position="41"/>
    </location>
</feature>
<dbReference type="PIRSF" id="PIRSF006102">
    <property type="entry name" value="NQR_DE"/>
    <property type="match status" value="1"/>
</dbReference>
<dbReference type="RefSeq" id="WP_282315585.1">
    <property type="nucleotide sequence ID" value="NZ_JARBWL010000001.1"/>
</dbReference>
<sequence length="194" mass="20885">MNKTTPQNSLMLAPLLGVTDLLVSGLGVWLVFMLVTGAFGLAMRALRSRLMPATHVAASVLLAATLTSCADLLMQTWSLPWQQHIGLYIGLLALQCVVLEHNGFFLSHWRERLRLSGLFGVLMISLGLLRELIGNGTLGAHLNWLAGATQDDWQGFVLGSDGGLRLATLAPGGLILLGLLIAAWRAWPRPTPAN</sequence>
<dbReference type="Proteomes" id="UP001159100">
    <property type="component" value="Unassembled WGS sequence"/>
</dbReference>
<evidence type="ECO:0000313" key="10">
    <source>
        <dbReference type="Proteomes" id="UP001159100"/>
    </source>
</evidence>
<keyword evidence="6 8" id="KW-1133">Transmembrane helix</keyword>
<comment type="caution">
    <text evidence="9">The sequence shown here is derived from an EMBL/GenBank/DDBJ whole genome shotgun (WGS) entry which is preliminary data.</text>
</comment>
<evidence type="ECO:0000256" key="1">
    <source>
        <dbReference type="ARBA" id="ARBA00004127"/>
    </source>
</evidence>
<accession>A0ABT6QNB0</accession>
<dbReference type="EMBL" id="JARBWL010000001">
    <property type="protein sequence ID" value="MDI2591707.1"/>
    <property type="molecule type" value="Genomic_DNA"/>
</dbReference>
<feature type="transmembrane region" description="Helical" evidence="8">
    <location>
        <begin position="113"/>
        <end position="133"/>
    </location>
</feature>
<gene>
    <name evidence="9" type="ORF">POF45_09740</name>
</gene>
<feature type="transmembrane region" description="Helical" evidence="8">
    <location>
        <begin position="166"/>
        <end position="187"/>
    </location>
</feature>
<proteinExistence type="predicted"/>
<keyword evidence="4 8" id="KW-0812">Transmembrane</keyword>
<protein>
    <submittedName>
        <fullName evidence="9">Rnf-Nqr domain containing protein</fullName>
    </submittedName>
</protein>
<dbReference type="PANTHER" id="PTHR30586:SF0">
    <property type="entry name" value="ION-TRANSLOCATING OXIDOREDUCTASE COMPLEX SUBUNIT E"/>
    <property type="match status" value="1"/>
</dbReference>
<dbReference type="Pfam" id="PF02508">
    <property type="entry name" value="Rnf-Nqr"/>
    <property type="match status" value="1"/>
</dbReference>
<keyword evidence="5" id="KW-1278">Translocase</keyword>
<evidence type="ECO:0000256" key="4">
    <source>
        <dbReference type="ARBA" id="ARBA00022692"/>
    </source>
</evidence>
<evidence type="ECO:0000256" key="5">
    <source>
        <dbReference type="ARBA" id="ARBA00022967"/>
    </source>
</evidence>
<feature type="transmembrane region" description="Helical" evidence="8">
    <location>
        <begin position="85"/>
        <end position="106"/>
    </location>
</feature>
<dbReference type="InterPro" id="IPR003667">
    <property type="entry name" value="NqrDE/RnfAE"/>
</dbReference>
<keyword evidence="3" id="KW-0997">Cell inner membrane</keyword>
<evidence type="ECO:0000256" key="3">
    <source>
        <dbReference type="ARBA" id="ARBA00022519"/>
    </source>
</evidence>
<name>A0ABT6QNB0_9PSED</name>
<dbReference type="PANTHER" id="PTHR30586">
    <property type="entry name" value="ELECTRON TRANSPORT COMPLEX PROTEIN RNFE"/>
    <property type="match status" value="1"/>
</dbReference>